<feature type="region of interest" description="Disordered" evidence="1">
    <location>
        <begin position="141"/>
        <end position="192"/>
    </location>
</feature>
<sequence>MDDAFATAKWANRMLRPLTSLHHRLGKYRELQSIDAAQRHPGRVNSAASTGVTTSQASTTKRLAAGNGNGQQQHESDHGDDHDPSWIPGESDKRRVKHKYVARGERLGRRARVRPVVCSPEAVRTLPGAIEIATPLITGRSTYMGGKQREEASGSGGNTSEMDPQSPTGKQAARTGRAPRQSRFPRPDTQWRASLDSAKDANYVDIVQRLDVLFLKFLEKTSLPDSQNPRSTGTSRSLLLTVMRRLPEFIAKEQRLQEELDDEDDVDMVDVYFTELESAYGSTAKGWQPLREAVRSQGIFLVCNMVQNSWITPYTASTLINKCIDARENDAVESLLAAQLGKLEHCDYPDSFDPWRSAGSVRDPIRLLHKYWVQSRNHAYIYAQLEQLLSRRVLPTEWMVTTPWKACVVAATNSVSCGDREFAVGTELMEAVLKSAAGVSWTSNISGVFRTSRIMHADFEENSHIRTPQPNGASSEQGRCPVYIHDALSNLVSSLVVALCGMCFVRMEQHTSLEDGSYARVANMLSSLALSTARELSLGQICEEDDEPTEAQFLRKGYVLLGYCLLRCRQDPQFQDCDGKEAILDENCEPFFALLEDKPEIIKELSGMVGQVVRCCERGEGAQCRRARRLCTQLLGVEQLGLTKLTLFLGKIAVEVALDFAQYSQDAEDHAYAGDIQDTVRAMRARLSSDAASDMKHRYKDTPMQSFRWEEGIGEWVAKTPLDRSKSAAAVSRVFAQPIVEIVRGNSPSSDSGEEVGSASSPSSSLSIASTATSLSLKRTRVDEDDEPYYHHNSTKRPRRGSTNRRHSARKSVQEKTINDTEEEEEDDEESDDVDSLSSSSSESEDELSYGTGHTRRLYSEPRMANKNMAVQASRQVNGLDFEIVIYNNHRAPIAAPSPPRPKRRGPGRPPKQASRRVSVQAVVQPRRSLQHPLVIPCSEDEESDDELSFLN</sequence>
<organism evidence="2 3">
    <name type="scientific">Talaromyces rugulosus</name>
    <name type="common">Penicillium rugulosum</name>
    <dbReference type="NCBI Taxonomy" id="121627"/>
    <lineage>
        <taxon>Eukaryota</taxon>
        <taxon>Fungi</taxon>
        <taxon>Dikarya</taxon>
        <taxon>Ascomycota</taxon>
        <taxon>Pezizomycotina</taxon>
        <taxon>Eurotiomycetes</taxon>
        <taxon>Eurotiomycetidae</taxon>
        <taxon>Eurotiales</taxon>
        <taxon>Trichocomaceae</taxon>
        <taxon>Talaromyces</taxon>
        <taxon>Talaromyces sect. Islandici</taxon>
    </lineage>
</organism>
<evidence type="ECO:0000313" key="3">
    <source>
        <dbReference type="Proteomes" id="UP000509510"/>
    </source>
</evidence>
<evidence type="ECO:0000256" key="1">
    <source>
        <dbReference type="SAM" id="MobiDB-lite"/>
    </source>
</evidence>
<feature type="compositionally biased region" description="Basic residues" evidence="1">
    <location>
        <begin position="793"/>
        <end position="810"/>
    </location>
</feature>
<feature type="compositionally biased region" description="Basic and acidic residues" evidence="1">
    <location>
        <begin position="74"/>
        <end position="84"/>
    </location>
</feature>
<feature type="compositionally biased region" description="Acidic residues" evidence="1">
    <location>
        <begin position="939"/>
        <end position="952"/>
    </location>
</feature>
<proteinExistence type="predicted"/>
<accession>A0A7H8QTB8</accession>
<dbReference type="RefSeq" id="XP_035342903.1">
    <property type="nucleotide sequence ID" value="XM_035487010.1"/>
</dbReference>
<feature type="compositionally biased region" description="Low complexity" evidence="1">
    <location>
        <begin position="758"/>
        <end position="777"/>
    </location>
</feature>
<dbReference type="EMBL" id="CP055899">
    <property type="protein sequence ID" value="QKX56725.1"/>
    <property type="molecule type" value="Genomic_DNA"/>
</dbReference>
<reference evidence="3" key="1">
    <citation type="submission" date="2020-06" db="EMBL/GenBank/DDBJ databases">
        <title>A chromosome-scale genome assembly of Talaromyces rugulosus W13939.</title>
        <authorList>
            <person name="Wang B."/>
            <person name="Guo L."/>
            <person name="Ye K."/>
            <person name="Wang L."/>
        </authorList>
    </citation>
    <scope>NUCLEOTIDE SEQUENCE [LARGE SCALE GENOMIC DNA]</scope>
    <source>
        <strain evidence="3">W13939</strain>
    </source>
</reference>
<dbReference type="KEGG" id="trg:TRUGW13939_03831"/>
<protein>
    <submittedName>
        <fullName evidence="2">Uncharacterized protein</fullName>
    </submittedName>
</protein>
<feature type="compositionally biased region" description="Polar residues" evidence="1">
    <location>
        <begin position="158"/>
        <end position="169"/>
    </location>
</feature>
<dbReference type="AlphaFoldDB" id="A0A7H8QTB8"/>
<gene>
    <name evidence="2" type="ORF">TRUGW13939_03831</name>
</gene>
<name>A0A7H8QTB8_TALRU</name>
<feature type="region of interest" description="Disordered" evidence="1">
    <location>
        <begin position="892"/>
        <end position="952"/>
    </location>
</feature>
<evidence type="ECO:0000313" key="2">
    <source>
        <dbReference type="EMBL" id="QKX56725.1"/>
    </source>
</evidence>
<feature type="compositionally biased region" description="Acidic residues" evidence="1">
    <location>
        <begin position="820"/>
        <end position="835"/>
    </location>
</feature>
<dbReference type="OrthoDB" id="4159838at2759"/>
<keyword evidence="3" id="KW-1185">Reference proteome</keyword>
<feature type="region of interest" description="Disordered" evidence="1">
    <location>
        <begin position="34"/>
        <end position="101"/>
    </location>
</feature>
<feature type="region of interest" description="Disordered" evidence="1">
    <location>
        <begin position="744"/>
        <end position="861"/>
    </location>
</feature>
<dbReference type="Proteomes" id="UP000509510">
    <property type="component" value="Chromosome II"/>
</dbReference>
<feature type="compositionally biased region" description="Polar residues" evidence="1">
    <location>
        <begin position="46"/>
        <end position="61"/>
    </location>
</feature>
<dbReference type="GeneID" id="55991334"/>